<gene>
    <name evidence="1" type="ORF">K0M31_010488</name>
</gene>
<keyword evidence="2" id="KW-1185">Reference proteome</keyword>
<evidence type="ECO:0000313" key="1">
    <source>
        <dbReference type="EMBL" id="KAK1121181.1"/>
    </source>
</evidence>
<proteinExistence type="predicted"/>
<accession>A0AA40FLY4</accession>
<reference evidence="1" key="1">
    <citation type="submission" date="2021-10" db="EMBL/GenBank/DDBJ databases">
        <title>Melipona bicolor Genome sequencing and assembly.</title>
        <authorList>
            <person name="Araujo N.S."/>
            <person name="Arias M.C."/>
        </authorList>
    </citation>
    <scope>NUCLEOTIDE SEQUENCE</scope>
    <source>
        <strain evidence="1">USP_2M_L1-L4_2017</strain>
        <tissue evidence="1">Whole body</tissue>
    </source>
</reference>
<evidence type="ECO:0000313" key="2">
    <source>
        <dbReference type="Proteomes" id="UP001177670"/>
    </source>
</evidence>
<dbReference type="Proteomes" id="UP001177670">
    <property type="component" value="Unassembled WGS sequence"/>
</dbReference>
<dbReference type="EMBL" id="JAHYIQ010000027">
    <property type="protein sequence ID" value="KAK1121181.1"/>
    <property type="molecule type" value="Genomic_DNA"/>
</dbReference>
<protein>
    <submittedName>
        <fullName evidence="1">Uncharacterized protein</fullName>
    </submittedName>
</protein>
<dbReference type="AlphaFoldDB" id="A0AA40FLY4"/>
<organism evidence="1 2">
    <name type="scientific">Melipona bicolor</name>
    <dbReference type="NCBI Taxonomy" id="60889"/>
    <lineage>
        <taxon>Eukaryota</taxon>
        <taxon>Metazoa</taxon>
        <taxon>Ecdysozoa</taxon>
        <taxon>Arthropoda</taxon>
        <taxon>Hexapoda</taxon>
        <taxon>Insecta</taxon>
        <taxon>Pterygota</taxon>
        <taxon>Neoptera</taxon>
        <taxon>Endopterygota</taxon>
        <taxon>Hymenoptera</taxon>
        <taxon>Apocrita</taxon>
        <taxon>Aculeata</taxon>
        <taxon>Apoidea</taxon>
        <taxon>Anthophila</taxon>
        <taxon>Apidae</taxon>
        <taxon>Melipona</taxon>
    </lineage>
</organism>
<comment type="caution">
    <text evidence="1">The sequence shown here is derived from an EMBL/GenBank/DDBJ whole genome shotgun (WGS) entry which is preliminary data.</text>
</comment>
<sequence length="103" mass="11284">MGNISVIFNLKGLRFGMHDGRANEIWGSECEREESCSVLLFVSKSLINRADDSSDSFTPDACCCNYSLGWTVTHPSGVPHTVLLNVGDRQDLDARRAASCDLC</sequence>
<name>A0AA40FLY4_9HYME</name>